<dbReference type="Proteomes" id="UP000549695">
    <property type="component" value="Unassembled WGS sequence"/>
</dbReference>
<evidence type="ECO:0000256" key="3">
    <source>
        <dbReference type="ARBA" id="ARBA00023014"/>
    </source>
</evidence>
<dbReference type="RefSeq" id="WP_100877794.1">
    <property type="nucleotide sequence ID" value="NZ_BAAAJZ010000011.1"/>
</dbReference>
<dbReference type="PANTHER" id="PTHR47354">
    <property type="entry name" value="NADH OXIDOREDUCTASE HCR"/>
    <property type="match status" value="1"/>
</dbReference>
<dbReference type="GO" id="GO:0016491">
    <property type="term" value="F:oxidoreductase activity"/>
    <property type="evidence" value="ECO:0007669"/>
    <property type="project" value="InterPro"/>
</dbReference>
<dbReference type="GO" id="GO:0051537">
    <property type="term" value="F:2 iron, 2 sulfur cluster binding"/>
    <property type="evidence" value="ECO:0007669"/>
    <property type="project" value="UniProtKB-KW"/>
</dbReference>
<sequence>MDTTPATTPRRTLRWQTATVLSVHDEAPGVRTFRLGLAEPATHLPGQYYVLRLTAEDGYTAQRSYSVASAPDGRPEIALTVERLDDGEVSEFLHDVVVVGDVLEVRGPVGGWFAWDGVSPALLVGGGSGQVPLAAMLRHARATGRPDLVRMLVSVRTPDDLFYGEELTGPPVTTVFTRTAPPGAVRPAGRLTLDDLAPLVRGGETAFVCGSPAFAAAAADLLAAAGVPDHAIRIEQFGPTGA</sequence>
<keyword evidence="2" id="KW-0479">Metal-binding</keyword>
<evidence type="ECO:0000259" key="4">
    <source>
        <dbReference type="PROSITE" id="PS51384"/>
    </source>
</evidence>
<dbReference type="SUPFAM" id="SSF63380">
    <property type="entry name" value="Riboflavin synthase domain-like"/>
    <property type="match status" value="1"/>
</dbReference>
<dbReference type="AlphaFoldDB" id="A0A852W0H4"/>
<dbReference type="InterPro" id="IPR008333">
    <property type="entry name" value="Cbr1-like_FAD-bd_dom"/>
</dbReference>
<dbReference type="Gene3D" id="3.40.50.80">
    <property type="entry name" value="Nucleotide-binding domain of ferredoxin-NADP reductase (FNR) module"/>
    <property type="match status" value="1"/>
</dbReference>
<keyword evidence="2" id="KW-0001">2Fe-2S</keyword>
<evidence type="ECO:0000256" key="1">
    <source>
        <dbReference type="ARBA" id="ARBA00001974"/>
    </source>
</evidence>
<dbReference type="Gene3D" id="2.40.30.10">
    <property type="entry name" value="Translation factors"/>
    <property type="match status" value="1"/>
</dbReference>
<evidence type="ECO:0000313" key="7">
    <source>
        <dbReference type="Proteomes" id="UP000232453"/>
    </source>
</evidence>
<keyword evidence="2" id="KW-0408">Iron</keyword>
<evidence type="ECO:0000313" key="8">
    <source>
        <dbReference type="Proteomes" id="UP000549695"/>
    </source>
</evidence>
<dbReference type="SUPFAM" id="SSF52343">
    <property type="entry name" value="Ferredoxin reductase-like, C-terminal NADP-linked domain"/>
    <property type="match status" value="1"/>
</dbReference>
<proteinExistence type="predicted"/>
<organism evidence="5 8">
    <name type="scientific">Pseudonocardia alni</name>
    <name type="common">Amycolata alni</name>
    <dbReference type="NCBI Taxonomy" id="33907"/>
    <lineage>
        <taxon>Bacteria</taxon>
        <taxon>Bacillati</taxon>
        <taxon>Actinomycetota</taxon>
        <taxon>Actinomycetes</taxon>
        <taxon>Pseudonocardiales</taxon>
        <taxon>Pseudonocardiaceae</taxon>
        <taxon>Pseudonocardia</taxon>
    </lineage>
</organism>
<dbReference type="InterPro" id="IPR017927">
    <property type="entry name" value="FAD-bd_FR_type"/>
</dbReference>
<keyword evidence="3" id="KW-0411">Iron-sulfur</keyword>
<gene>
    <name evidence="6" type="ORF">ATL51_1001</name>
    <name evidence="5" type="ORF">HDA37_000200</name>
</gene>
<accession>A0AA44ULF2</accession>
<dbReference type="InterPro" id="IPR039261">
    <property type="entry name" value="FNR_nucleotide-bd"/>
</dbReference>
<evidence type="ECO:0000256" key="2">
    <source>
        <dbReference type="ARBA" id="ARBA00022714"/>
    </source>
</evidence>
<dbReference type="EMBL" id="JACCCZ010000001">
    <property type="protein sequence ID" value="NYF99914.1"/>
    <property type="molecule type" value="Genomic_DNA"/>
</dbReference>
<accession>A0A852W0H4</accession>
<dbReference type="Pfam" id="PF00970">
    <property type="entry name" value="FAD_binding_6"/>
    <property type="match status" value="1"/>
</dbReference>
<dbReference type="PANTHER" id="PTHR47354:SF5">
    <property type="entry name" value="PROTEIN RFBI"/>
    <property type="match status" value="1"/>
</dbReference>
<keyword evidence="8" id="KW-1185">Reference proteome</keyword>
<dbReference type="InterPro" id="IPR017938">
    <property type="entry name" value="Riboflavin_synthase-like_b-brl"/>
</dbReference>
<feature type="domain" description="FAD-binding FR-type" evidence="4">
    <location>
        <begin position="13"/>
        <end position="115"/>
    </location>
</feature>
<evidence type="ECO:0000313" key="5">
    <source>
        <dbReference type="EMBL" id="NYF99914.1"/>
    </source>
</evidence>
<dbReference type="InterPro" id="IPR050415">
    <property type="entry name" value="MRET"/>
</dbReference>
<dbReference type="PRINTS" id="PR00410">
    <property type="entry name" value="PHEHYDRXLASE"/>
</dbReference>
<evidence type="ECO:0000313" key="6">
    <source>
        <dbReference type="EMBL" id="PKB29371.1"/>
    </source>
</evidence>
<dbReference type="Proteomes" id="UP000232453">
    <property type="component" value="Unassembled WGS sequence"/>
</dbReference>
<name>A0A852W0H4_PSEA5</name>
<dbReference type="GeneID" id="98055532"/>
<reference evidence="5 8" key="1">
    <citation type="submission" date="2020-07" db="EMBL/GenBank/DDBJ databases">
        <title>Sequencing the genomes of 1000 actinobacteria strains.</title>
        <authorList>
            <person name="Klenk H.-P."/>
        </authorList>
    </citation>
    <scope>NUCLEOTIDE SEQUENCE [LARGE SCALE GENOMIC DNA]</scope>
    <source>
        <strain evidence="6 7">DSM 44104</strain>
        <strain evidence="5 8">DSM 44749</strain>
    </source>
</reference>
<comment type="caution">
    <text evidence="5">The sequence shown here is derived from an EMBL/GenBank/DDBJ whole genome shotgun (WGS) entry which is preliminary data.</text>
</comment>
<dbReference type="EMBL" id="PHUJ01000003">
    <property type="protein sequence ID" value="PKB29371.1"/>
    <property type="molecule type" value="Genomic_DNA"/>
</dbReference>
<comment type="cofactor">
    <cofactor evidence="1">
        <name>FAD</name>
        <dbReference type="ChEBI" id="CHEBI:57692"/>
    </cofactor>
</comment>
<dbReference type="PROSITE" id="PS51384">
    <property type="entry name" value="FAD_FR"/>
    <property type="match status" value="1"/>
</dbReference>
<protein>
    <submittedName>
        <fullName evidence="5">Ferredoxin-NADP reductase</fullName>
    </submittedName>
</protein>